<dbReference type="EMBL" id="JAINUG010000014">
    <property type="protein sequence ID" value="KAJ8413907.1"/>
    <property type="molecule type" value="Genomic_DNA"/>
</dbReference>
<reference evidence="5" key="1">
    <citation type="journal article" date="2023" name="Science">
        <title>Genome structures resolve the early diversification of teleost fishes.</title>
        <authorList>
            <person name="Parey E."/>
            <person name="Louis A."/>
            <person name="Montfort J."/>
            <person name="Bouchez O."/>
            <person name="Roques C."/>
            <person name="Iampietro C."/>
            <person name="Lluch J."/>
            <person name="Castinel A."/>
            <person name="Donnadieu C."/>
            <person name="Desvignes T."/>
            <person name="Floi Bucao C."/>
            <person name="Jouanno E."/>
            <person name="Wen M."/>
            <person name="Mejri S."/>
            <person name="Dirks R."/>
            <person name="Jansen H."/>
            <person name="Henkel C."/>
            <person name="Chen W.J."/>
            <person name="Zahm M."/>
            <person name="Cabau C."/>
            <person name="Klopp C."/>
            <person name="Thompson A.W."/>
            <person name="Robinson-Rechavi M."/>
            <person name="Braasch I."/>
            <person name="Lecointre G."/>
            <person name="Bobe J."/>
            <person name="Postlethwait J.H."/>
            <person name="Berthelot C."/>
            <person name="Roest Crollius H."/>
            <person name="Guiguen Y."/>
        </authorList>
    </citation>
    <scope>NUCLEOTIDE SEQUENCE</scope>
    <source>
        <strain evidence="5">NC1722</strain>
    </source>
</reference>
<protein>
    <submittedName>
        <fullName evidence="5">Uncharacterized protein</fullName>
    </submittedName>
</protein>
<dbReference type="InterPro" id="IPR006671">
    <property type="entry name" value="Cyclin_N"/>
</dbReference>
<proteinExistence type="predicted"/>
<feature type="compositionally biased region" description="Basic and acidic residues" evidence="2">
    <location>
        <begin position="10"/>
        <end position="25"/>
    </location>
</feature>
<dbReference type="Pfam" id="PF02984">
    <property type="entry name" value="Cyclin_C"/>
    <property type="match status" value="1"/>
</dbReference>
<feature type="region of interest" description="Disordered" evidence="2">
    <location>
        <begin position="208"/>
        <end position="229"/>
    </location>
</feature>
<dbReference type="InterPro" id="IPR004367">
    <property type="entry name" value="Cyclin_C-dom"/>
</dbReference>
<feature type="domain" description="Cyclin C-terminal" evidence="4">
    <location>
        <begin position="160"/>
        <end position="207"/>
    </location>
</feature>
<sequence>METSHTCKRKREDRVSPGKDDITPDDRHVAIAMNGNILCAPVKRSRCLRYRKQKIESSGHGGGTLQTADCFQLLGVTSLLIASKQVEVFSPRITQLLALCCDAFTRDQLCNLERIVLARLSFQLASPTLAFFLHHFIQRGLAQCGYEHGAQGQGGHGPSDTVSHAARCWSLARRICELSLADYAFNRYRPSTMALCAVSLADQILGGAPGGEDEMGQGEEEEEGHTQTQDCARNLRLLVSLNQEVLHTMAEL</sequence>
<dbReference type="AlphaFoldDB" id="A0AAD7WYJ0"/>
<gene>
    <name evidence="5" type="ORF">AAFF_G00065050</name>
</gene>
<evidence type="ECO:0000313" key="6">
    <source>
        <dbReference type="Proteomes" id="UP001221898"/>
    </source>
</evidence>
<feature type="domain" description="Cyclin N-terminal" evidence="3">
    <location>
        <begin position="70"/>
        <end position="124"/>
    </location>
</feature>
<dbReference type="PANTHER" id="PTHR10177">
    <property type="entry name" value="CYCLINS"/>
    <property type="match status" value="1"/>
</dbReference>
<evidence type="ECO:0000313" key="5">
    <source>
        <dbReference type="EMBL" id="KAJ8413907.1"/>
    </source>
</evidence>
<feature type="region of interest" description="Disordered" evidence="2">
    <location>
        <begin position="1"/>
        <end position="25"/>
    </location>
</feature>
<dbReference type="InterPro" id="IPR036915">
    <property type="entry name" value="Cyclin-like_sf"/>
</dbReference>
<organism evidence="5 6">
    <name type="scientific">Aldrovandia affinis</name>
    <dbReference type="NCBI Taxonomy" id="143900"/>
    <lineage>
        <taxon>Eukaryota</taxon>
        <taxon>Metazoa</taxon>
        <taxon>Chordata</taxon>
        <taxon>Craniata</taxon>
        <taxon>Vertebrata</taxon>
        <taxon>Euteleostomi</taxon>
        <taxon>Actinopterygii</taxon>
        <taxon>Neopterygii</taxon>
        <taxon>Teleostei</taxon>
        <taxon>Notacanthiformes</taxon>
        <taxon>Halosauridae</taxon>
        <taxon>Aldrovandia</taxon>
    </lineage>
</organism>
<dbReference type="Gene3D" id="1.10.472.10">
    <property type="entry name" value="Cyclin-like"/>
    <property type="match status" value="2"/>
</dbReference>
<evidence type="ECO:0000259" key="3">
    <source>
        <dbReference type="Pfam" id="PF00134"/>
    </source>
</evidence>
<accession>A0AAD7WYJ0</accession>
<dbReference type="Proteomes" id="UP001221898">
    <property type="component" value="Unassembled WGS sequence"/>
</dbReference>
<dbReference type="Pfam" id="PF00134">
    <property type="entry name" value="Cyclin_N"/>
    <property type="match status" value="1"/>
</dbReference>
<evidence type="ECO:0000259" key="4">
    <source>
        <dbReference type="Pfam" id="PF02984"/>
    </source>
</evidence>
<keyword evidence="1" id="KW-0195">Cyclin</keyword>
<keyword evidence="6" id="KW-1185">Reference proteome</keyword>
<name>A0AAD7WYJ0_9TELE</name>
<evidence type="ECO:0000256" key="2">
    <source>
        <dbReference type="SAM" id="MobiDB-lite"/>
    </source>
</evidence>
<feature type="compositionally biased region" description="Acidic residues" evidence="2">
    <location>
        <begin position="211"/>
        <end position="223"/>
    </location>
</feature>
<evidence type="ECO:0000256" key="1">
    <source>
        <dbReference type="ARBA" id="ARBA00023127"/>
    </source>
</evidence>
<dbReference type="InterPro" id="IPR039361">
    <property type="entry name" value="Cyclin"/>
</dbReference>
<comment type="caution">
    <text evidence="5">The sequence shown here is derived from an EMBL/GenBank/DDBJ whole genome shotgun (WGS) entry which is preliminary data.</text>
</comment>
<dbReference type="SUPFAM" id="SSF47954">
    <property type="entry name" value="Cyclin-like"/>
    <property type="match status" value="2"/>
</dbReference>